<dbReference type="EMBL" id="VOIH02000001">
    <property type="protein sequence ID" value="KAF3456535.1"/>
    <property type="molecule type" value="Genomic_DNA"/>
</dbReference>
<dbReference type="AlphaFoldDB" id="A0A8K0HQ14"/>
<proteinExistence type="predicted"/>
<keyword evidence="9" id="KW-1185">Reference proteome</keyword>
<reference evidence="8" key="1">
    <citation type="submission" date="2020-03" db="EMBL/GenBank/DDBJ databases">
        <title>A high-quality chromosome-level genome assembly of a woody plant with both climbing and erect habits, Rhamnella rubrinervis.</title>
        <authorList>
            <person name="Lu Z."/>
            <person name="Yang Y."/>
            <person name="Zhu X."/>
            <person name="Sun Y."/>
        </authorList>
    </citation>
    <scope>NUCLEOTIDE SEQUENCE</scope>
    <source>
        <strain evidence="8">BYM</strain>
        <tissue evidence="8">Leaf</tissue>
    </source>
</reference>
<comment type="function">
    <text evidence="6">Accepts electrons from ETF and reduces ubiquinone.</text>
</comment>
<keyword evidence="6" id="KW-0830">Ubiquinone</keyword>
<comment type="cofactor">
    <cofactor evidence="6">
        <name>FAD</name>
        <dbReference type="ChEBI" id="CHEBI:57692"/>
    </cofactor>
</comment>
<dbReference type="PANTHER" id="PTHR10617">
    <property type="entry name" value="ELECTRON TRANSFER FLAVOPROTEIN-UBIQUINONE OXIDOREDUCTASE"/>
    <property type="match status" value="1"/>
</dbReference>
<feature type="domain" description="ETF-QO/FixX C-terminal" evidence="7">
    <location>
        <begin position="124"/>
        <end position="167"/>
    </location>
</feature>
<keyword evidence="6" id="KW-0285">Flavoprotein</keyword>
<dbReference type="EC" id="1.5.5.1" evidence="6"/>
<name>A0A8K0HQ14_9ROSA</name>
<gene>
    <name evidence="8" type="ORF">FNV43_RR01188</name>
</gene>
<evidence type="ECO:0000256" key="4">
    <source>
        <dbReference type="ARBA" id="ARBA00023004"/>
    </source>
</evidence>
<dbReference type="InterPro" id="IPR007859">
    <property type="entry name" value="ETF-QO/FixX_C"/>
</dbReference>
<dbReference type="GO" id="GO:0004174">
    <property type="term" value="F:electron-transferring-flavoprotein dehydrogenase activity"/>
    <property type="evidence" value="ECO:0007669"/>
    <property type="project" value="UniProtKB-UniRule"/>
</dbReference>
<dbReference type="InterPro" id="IPR040156">
    <property type="entry name" value="ETF-QO"/>
</dbReference>
<dbReference type="Gene3D" id="3.30.70.20">
    <property type="match status" value="1"/>
</dbReference>
<comment type="cofactor">
    <cofactor evidence="6">
        <name>[4Fe-4S] cluster</name>
        <dbReference type="ChEBI" id="CHEBI:49883"/>
    </cofactor>
    <text evidence="6">Binds 1 [4Fe-4S] cluster.</text>
</comment>
<keyword evidence="3 6" id="KW-0249">Electron transport</keyword>
<keyword evidence="1 6" id="KW-0813">Transport</keyword>
<dbReference type="Proteomes" id="UP000796880">
    <property type="component" value="Unassembled WGS sequence"/>
</dbReference>
<sequence>METYWDNVKDSWIWEELYRARNYRPAFEYGLIPGLAISALEQESPITLKHGKPDHEATDVAPKHHPIQYPKPDGVFSFDVPTSLHSYLHYWARVHTTTLSVICPFYPVQNEFVIGLGGLMVWNKSNTNHEHDQPAHLRLRDPEIPKLVNLPEYAGPESRYCPARVYE</sequence>
<evidence type="ECO:0000256" key="6">
    <source>
        <dbReference type="RuleBase" id="RU366068"/>
    </source>
</evidence>
<keyword evidence="6" id="KW-0274">FAD</keyword>
<keyword evidence="6" id="KW-0560">Oxidoreductase</keyword>
<dbReference type="GO" id="GO:0005743">
    <property type="term" value="C:mitochondrial inner membrane"/>
    <property type="evidence" value="ECO:0007669"/>
    <property type="project" value="TreeGrafter"/>
</dbReference>
<evidence type="ECO:0000256" key="2">
    <source>
        <dbReference type="ARBA" id="ARBA00022723"/>
    </source>
</evidence>
<dbReference type="Pfam" id="PF05187">
    <property type="entry name" value="Fer4_ETF_QO"/>
    <property type="match status" value="1"/>
</dbReference>
<dbReference type="GO" id="GO:0051539">
    <property type="term" value="F:4 iron, 4 sulfur cluster binding"/>
    <property type="evidence" value="ECO:0007669"/>
    <property type="project" value="UniProtKB-UniRule"/>
</dbReference>
<evidence type="ECO:0000256" key="5">
    <source>
        <dbReference type="ARBA" id="ARBA00023014"/>
    </source>
</evidence>
<dbReference type="OrthoDB" id="437331at2759"/>
<comment type="catalytic activity">
    <reaction evidence="6">
        <text>a ubiquinone + reduced [electron-transfer flavoprotein] = a ubiquinol + oxidized [electron-transfer flavoprotein] + H(+)</text>
        <dbReference type="Rhea" id="RHEA:24052"/>
        <dbReference type="Rhea" id="RHEA-COMP:9565"/>
        <dbReference type="Rhea" id="RHEA-COMP:9566"/>
        <dbReference type="Rhea" id="RHEA-COMP:10685"/>
        <dbReference type="Rhea" id="RHEA-COMP:10686"/>
        <dbReference type="ChEBI" id="CHEBI:15378"/>
        <dbReference type="ChEBI" id="CHEBI:16389"/>
        <dbReference type="ChEBI" id="CHEBI:17976"/>
        <dbReference type="ChEBI" id="CHEBI:57692"/>
        <dbReference type="ChEBI" id="CHEBI:58307"/>
        <dbReference type="EC" id="1.5.5.1"/>
    </reaction>
</comment>
<protein>
    <recommendedName>
        <fullName evidence="6">Electron transfer flavoprotein-ubiquinone oxidoreductase</fullName>
        <shortName evidence="6">ETF-QO</shortName>
        <ecNumber evidence="6">1.5.5.1</ecNumber>
    </recommendedName>
</protein>
<evidence type="ECO:0000313" key="9">
    <source>
        <dbReference type="Proteomes" id="UP000796880"/>
    </source>
</evidence>
<evidence type="ECO:0000259" key="7">
    <source>
        <dbReference type="Pfam" id="PF05187"/>
    </source>
</evidence>
<dbReference type="PANTHER" id="PTHR10617:SF107">
    <property type="entry name" value="ELECTRON TRANSFER FLAVOPROTEIN-UBIQUINONE OXIDOREDUCTASE, MITOCHONDRIAL"/>
    <property type="match status" value="1"/>
</dbReference>
<organism evidence="8 9">
    <name type="scientific">Rhamnella rubrinervis</name>
    <dbReference type="NCBI Taxonomy" id="2594499"/>
    <lineage>
        <taxon>Eukaryota</taxon>
        <taxon>Viridiplantae</taxon>
        <taxon>Streptophyta</taxon>
        <taxon>Embryophyta</taxon>
        <taxon>Tracheophyta</taxon>
        <taxon>Spermatophyta</taxon>
        <taxon>Magnoliopsida</taxon>
        <taxon>eudicotyledons</taxon>
        <taxon>Gunneridae</taxon>
        <taxon>Pentapetalae</taxon>
        <taxon>rosids</taxon>
        <taxon>fabids</taxon>
        <taxon>Rosales</taxon>
        <taxon>Rhamnaceae</taxon>
        <taxon>rhamnoid group</taxon>
        <taxon>Rhamneae</taxon>
        <taxon>Rhamnella</taxon>
    </lineage>
</organism>
<evidence type="ECO:0000313" key="8">
    <source>
        <dbReference type="EMBL" id="KAF3456535.1"/>
    </source>
</evidence>
<evidence type="ECO:0000256" key="1">
    <source>
        <dbReference type="ARBA" id="ARBA00022448"/>
    </source>
</evidence>
<comment type="caution">
    <text evidence="8">The sequence shown here is derived from an EMBL/GenBank/DDBJ whole genome shotgun (WGS) entry which is preliminary data.</text>
</comment>
<accession>A0A8K0HQ14</accession>
<keyword evidence="2 6" id="KW-0479">Metal-binding</keyword>
<dbReference type="Gene3D" id="3.30.9.90">
    <property type="match status" value="1"/>
</dbReference>
<keyword evidence="4 6" id="KW-0408">Iron</keyword>
<evidence type="ECO:0000256" key="3">
    <source>
        <dbReference type="ARBA" id="ARBA00022982"/>
    </source>
</evidence>
<dbReference type="GO" id="GO:0046872">
    <property type="term" value="F:metal ion binding"/>
    <property type="evidence" value="ECO:0007669"/>
    <property type="project" value="UniProtKB-KW"/>
</dbReference>
<keyword evidence="5 6" id="KW-0411">Iron-sulfur</keyword>